<protein>
    <submittedName>
        <fullName evidence="1">Uncharacterized protein</fullName>
    </submittedName>
</protein>
<proteinExistence type="predicted"/>
<evidence type="ECO:0000313" key="1">
    <source>
        <dbReference type="EMBL" id="CDW46811.1"/>
    </source>
</evidence>
<sequence>MQDIFDIWTCM</sequence>
<dbReference type="EMBL" id="HACA01029450">
    <property type="protein sequence ID" value="CDW46811.1"/>
    <property type="molecule type" value="Transcribed_RNA"/>
</dbReference>
<accession>A0A0K2VA49</accession>
<name>A0A0K2VA49_LEPSM</name>
<reference evidence="1" key="1">
    <citation type="submission" date="2014-05" db="EMBL/GenBank/DDBJ databases">
        <authorList>
            <person name="Chronopoulou M."/>
        </authorList>
    </citation>
    <scope>NUCLEOTIDE SEQUENCE</scope>
    <source>
        <tissue evidence="1">Whole organism</tissue>
    </source>
</reference>
<organism evidence="1">
    <name type="scientific">Lepeophtheirus salmonis</name>
    <name type="common">Salmon louse</name>
    <name type="synonym">Caligus salmonis</name>
    <dbReference type="NCBI Taxonomy" id="72036"/>
    <lineage>
        <taxon>Eukaryota</taxon>
        <taxon>Metazoa</taxon>
        <taxon>Ecdysozoa</taxon>
        <taxon>Arthropoda</taxon>
        <taxon>Crustacea</taxon>
        <taxon>Multicrustacea</taxon>
        <taxon>Hexanauplia</taxon>
        <taxon>Copepoda</taxon>
        <taxon>Siphonostomatoida</taxon>
        <taxon>Caligidae</taxon>
        <taxon>Lepeophtheirus</taxon>
    </lineage>
</organism>